<dbReference type="Pfam" id="PF22422">
    <property type="entry name" value="MGH1-like_GH"/>
    <property type="match status" value="1"/>
</dbReference>
<dbReference type="Pfam" id="PF14742">
    <property type="entry name" value="GDE_N_bis"/>
    <property type="match status" value="1"/>
</dbReference>
<organism evidence="3 4">
    <name type="scientific">Mesorhizobium jarvisii</name>
    <dbReference type="NCBI Taxonomy" id="1777867"/>
    <lineage>
        <taxon>Bacteria</taxon>
        <taxon>Pseudomonadati</taxon>
        <taxon>Pseudomonadota</taxon>
        <taxon>Alphaproteobacteria</taxon>
        <taxon>Hyphomicrobiales</taxon>
        <taxon>Phyllobacteriaceae</taxon>
        <taxon>Mesorhizobium</taxon>
    </lineage>
</organism>
<evidence type="ECO:0000259" key="1">
    <source>
        <dbReference type="Pfam" id="PF14742"/>
    </source>
</evidence>
<reference evidence="3 4" key="1">
    <citation type="submission" date="2018-09" db="EMBL/GenBank/DDBJ databases">
        <title>Mesorhizobium carmichaelinearum sp. nov. isolated from Carmichaelinea spp. root nodules in New Zealand.</title>
        <authorList>
            <person name="De Meyer S.E."/>
        </authorList>
    </citation>
    <scope>NUCLEOTIDE SEQUENCE [LARGE SCALE GENOMIC DNA]</scope>
    <source>
        <strain evidence="3 4">LMG 28313</strain>
    </source>
</reference>
<dbReference type="InterPro" id="IPR054491">
    <property type="entry name" value="MGH1-like_GH"/>
</dbReference>
<evidence type="ECO:0000313" key="3">
    <source>
        <dbReference type="EMBL" id="RJT29593.1"/>
    </source>
</evidence>
<name>A0A6M7TU06_9HYPH</name>
<dbReference type="SUPFAM" id="SSF48208">
    <property type="entry name" value="Six-hairpin glycosidases"/>
    <property type="match status" value="1"/>
</dbReference>
<comment type="caution">
    <text evidence="3">The sequence shown here is derived from an EMBL/GenBank/DDBJ whole genome shotgun (WGS) entry which is preliminary data.</text>
</comment>
<protein>
    <submittedName>
        <fullName evidence="3">Amylo-alpha-1,6-glucosidase</fullName>
    </submittedName>
</protein>
<dbReference type="InterPro" id="IPR012341">
    <property type="entry name" value="6hp_glycosidase-like_sf"/>
</dbReference>
<sequence>MIAETEDRKLDPAVALPAIDESAPREPHRQFALKHEDCFIVSDSYGDIRGTGDGLFRDDTRVLSRFRLFIGGRIPSLLGASLSQDNILFTANLTNLATTGPDGRETLPGVVHVERTRFIWQNRMFERVTFTNYSGREVLLPVRFDFDADFRDMFEVRGTTRSRRGHAHDALIGEASVTFRYEGLDNLARQSNISFSTRPDQIQSNHAVFFIVVGRRDAMALFVEVGHDEEAASSDRFRAAAARARFAMRSKRRQGATVFSSGRVFNDWLTRTRADIALLTTDLETGPYPYAGIPWFSTAFGRDGVISALQMLWLNPALARGVLAFLARHQSTETSTFDDSEPGKIMHETRKGEMAVLRELPFGRYYGGVDTTPLYVYLACSYADRTADELFVNRMWDSLCAAVGWIEDVGTRNGEGFVTYSRAADTGLFNQGWKDCADAIFHADGTIPRGPIALVEVQGYAFAAYQGMAALAARRGDPVKAARWSALAESIRNAVERHFWMPDQNFYALAIDGEGKQCAVRASNAGHLLYIGLASAERASSIAEQLFSGHLNSGWGVRTLADDEVPFNPMSYHNGSIWPHDTAICAAGLARYQERAGVVRLMSSMFEAAVRFNMRLPELFCGFTRAIGDAPVAYPVACLPQAWSAGSAFMMLQACLGIRIDGWNRAIEVDRPRLPIGIDNIVIRHLAVGEAKVDLTFERVGDHIVCYLDERHEGLVPLLVRS</sequence>
<evidence type="ECO:0000313" key="4">
    <source>
        <dbReference type="Proteomes" id="UP000275530"/>
    </source>
</evidence>
<dbReference type="AlphaFoldDB" id="A0A6M7TU06"/>
<dbReference type="Gene3D" id="1.50.10.10">
    <property type="match status" value="1"/>
</dbReference>
<gene>
    <name evidence="3" type="ORF">D3242_28775</name>
</gene>
<evidence type="ECO:0000259" key="2">
    <source>
        <dbReference type="Pfam" id="PF22422"/>
    </source>
</evidence>
<feature type="domain" description="Putative glycogen debranching enzyme N-terminal" evidence="1">
    <location>
        <begin position="33"/>
        <end position="221"/>
    </location>
</feature>
<feature type="domain" description="Mannosylglycerate hydrolase MGH1-like glycoside hydrolase" evidence="2">
    <location>
        <begin position="305"/>
        <end position="609"/>
    </location>
</feature>
<dbReference type="InterPro" id="IPR032856">
    <property type="entry name" value="GDE_N_bis"/>
</dbReference>
<accession>A0A6M7TU06</accession>
<dbReference type="EMBL" id="QZXA01000014">
    <property type="protein sequence ID" value="RJT29593.1"/>
    <property type="molecule type" value="Genomic_DNA"/>
</dbReference>
<dbReference type="InterPro" id="IPR008928">
    <property type="entry name" value="6-hairpin_glycosidase_sf"/>
</dbReference>
<dbReference type="RefSeq" id="WP_081295980.1">
    <property type="nucleotide sequence ID" value="NZ_CP033508.1"/>
</dbReference>
<dbReference type="Proteomes" id="UP000275530">
    <property type="component" value="Unassembled WGS sequence"/>
</dbReference>
<dbReference type="GO" id="GO:0005975">
    <property type="term" value="P:carbohydrate metabolic process"/>
    <property type="evidence" value="ECO:0007669"/>
    <property type="project" value="InterPro"/>
</dbReference>
<proteinExistence type="predicted"/>
<keyword evidence="4" id="KW-1185">Reference proteome</keyword>